<dbReference type="Proteomes" id="UP001344658">
    <property type="component" value="Unassembled WGS sequence"/>
</dbReference>
<name>A0ABU7PIY7_9ACTN</name>
<dbReference type="PROSITE" id="PS51257">
    <property type="entry name" value="PROKAR_LIPOPROTEIN"/>
    <property type="match status" value="1"/>
</dbReference>
<reference evidence="1 2" key="1">
    <citation type="submission" date="2023-12" db="EMBL/GenBank/DDBJ databases">
        <title>Streptomyces sp. V4-01.</title>
        <authorList>
            <person name="Somphong A."/>
            <person name="Phongsopitanun W."/>
        </authorList>
    </citation>
    <scope>NUCLEOTIDE SEQUENCE [LARGE SCALE GENOMIC DNA]</scope>
    <source>
        <strain evidence="1 2">V4-01</strain>
    </source>
</reference>
<dbReference type="RefSeq" id="WP_330799488.1">
    <property type="nucleotide sequence ID" value="NZ_JAZEWV010000034.1"/>
</dbReference>
<proteinExistence type="predicted"/>
<protein>
    <recommendedName>
        <fullName evidence="3">Lipoprotein</fullName>
    </recommendedName>
</protein>
<organism evidence="1 2">
    <name type="scientific">Actinacidiphila polyblastidii</name>
    <dbReference type="NCBI Taxonomy" id="3110430"/>
    <lineage>
        <taxon>Bacteria</taxon>
        <taxon>Bacillati</taxon>
        <taxon>Actinomycetota</taxon>
        <taxon>Actinomycetes</taxon>
        <taxon>Kitasatosporales</taxon>
        <taxon>Streptomycetaceae</taxon>
        <taxon>Actinacidiphila</taxon>
    </lineage>
</organism>
<evidence type="ECO:0000313" key="2">
    <source>
        <dbReference type="Proteomes" id="UP001344658"/>
    </source>
</evidence>
<gene>
    <name evidence="1" type="ORF">V2S66_27915</name>
</gene>
<comment type="caution">
    <text evidence="1">The sequence shown here is derived from an EMBL/GenBank/DDBJ whole genome shotgun (WGS) entry which is preliminary data.</text>
</comment>
<evidence type="ECO:0008006" key="3">
    <source>
        <dbReference type="Google" id="ProtNLM"/>
    </source>
</evidence>
<evidence type="ECO:0000313" key="1">
    <source>
        <dbReference type="EMBL" id="MEE4545783.1"/>
    </source>
</evidence>
<keyword evidence="2" id="KW-1185">Reference proteome</keyword>
<dbReference type="EMBL" id="JAZEWV010000034">
    <property type="protein sequence ID" value="MEE4545783.1"/>
    <property type="molecule type" value="Genomic_DNA"/>
</dbReference>
<sequence length="178" mass="18155">MTRGVRAGRTGGRVVAAGVAVCGLLGLTTGCTVPVGAVTGITVTPDGSPVGVIRTCGHAIDGATLYVSADDPAKETENGKWTSRVPLSGLTTWPLAAAGPGWTTRRPLTPLAEHTVYTLYGWTSDNSSSAAAVDFTPADLRALSPAQVRYDAPGLPDADADGQVTVALSAFRAHACEH</sequence>
<accession>A0ABU7PIY7</accession>